<sequence length="116" mass="12369">GLVIAISVHSADGKPTHNAELFNDGVLSFSDELVKMIDETLCKREVSQPIVSLEDTKSTASRLERLLLIACALPQGVKNTVGLHDQLLCNAATAKRLVQSGIQSGVVVLIGSMLYP</sequence>
<comment type="caution">
    <text evidence="1">The sequence shown here is derived from an EMBL/GenBank/DDBJ whole genome shotgun (WGS) entry which is preliminary data.</text>
</comment>
<evidence type="ECO:0000313" key="1">
    <source>
        <dbReference type="EMBL" id="GFD50700.1"/>
    </source>
</evidence>
<name>A0A699WWK9_TANCI</name>
<organism evidence="1">
    <name type="scientific">Tanacetum cinerariifolium</name>
    <name type="common">Dalmatian daisy</name>
    <name type="synonym">Chrysanthemum cinerariifolium</name>
    <dbReference type="NCBI Taxonomy" id="118510"/>
    <lineage>
        <taxon>Eukaryota</taxon>
        <taxon>Viridiplantae</taxon>
        <taxon>Streptophyta</taxon>
        <taxon>Embryophyta</taxon>
        <taxon>Tracheophyta</taxon>
        <taxon>Spermatophyta</taxon>
        <taxon>Magnoliopsida</taxon>
        <taxon>eudicotyledons</taxon>
        <taxon>Gunneridae</taxon>
        <taxon>Pentapetalae</taxon>
        <taxon>asterids</taxon>
        <taxon>campanulids</taxon>
        <taxon>Asterales</taxon>
        <taxon>Asteraceae</taxon>
        <taxon>Asteroideae</taxon>
        <taxon>Anthemideae</taxon>
        <taxon>Anthemidinae</taxon>
        <taxon>Tanacetum</taxon>
    </lineage>
</organism>
<dbReference type="EMBL" id="BKCJ011760650">
    <property type="protein sequence ID" value="GFD50700.1"/>
    <property type="molecule type" value="Genomic_DNA"/>
</dbReference>
<feature type="non-terminal residue" evidence="1">
    <location>
        <position position="116"/>
    </location>
</feature>
<feature type="non-terminal residue" evidence="1">
    <location>
        <position position="1"/>
    </location>
</feature>
<accession>A0A699WWK9</accession>
<reference evidence="1" key="1">
    <citation type="journal article" date="2019" name="Sci. Rep.">
        <title>Draft genome of Tanacetum cinerariifolium, the natural source of mosquito coil.</title>
        <authorList>
            <person name="Yamashiro T."/>
            <person name="Shiraishi A."/>
            <person name="Satake H."/>
            <person name="Nakayama K."/>
        </authorList>
    </citation>
    <scope>NUCLEOTIDE SEQUENCE</scope>
</reference>
<proteinExistence type="predicted"/>
<dbReference type="AlphaFoldDB" id="A0A699WWK9"/>
<protein>
    <submittedName>
        <fullName evidence="1">Uncharacterized protein</fullName>
    </submittedName>
</protein>
<gene>
    <name evidence="1" type="ORF">Tci_922669</name>
</gene>